<comment type="caution">
    <text evidence="2">The sequence shown here is derived from an EMBL/GenBank/DDBJ whole genome shotgun (WGS) entry which is preliminary data.</text>
</comment>
<reference evidence="2" key="2">
    <citation type="submission" date="2023-05" db="EMBL/GenBank/DDBJ databases">
        <authorList>
            <consortium name="Lawrence Berkeley National Laboratory"/>
            <person name="Steindorff A."/>
            <person name="Hensen N."/>
            <person name="Bonometti L."/>
            <person name="Westerberg I."/>
            <person name="Brannstrom I.O."/>
            <person name="Guillou S."/>
            <person name="Cros-Aarteil S."/>
            <person name="Calhoun S."/>
            <person name="Haridas S."/>
            <person name="Kuo A."/>
            <person name="Mondo S."/>
            <person name="Pangilinan J."/>
            <person name="Riley R."/>
            <person name="Labutti K."/>
            <person name="Andreopoulos B."/>
            <person name="Lipzen A."/>
            <person name="Chen C."/>
            <person name="Yanf M."/>
            <person name="Daum C."/>
            <person name="Ng V."/>
            <person name="Clum A."/>
            <person name="Ohm R."/>
            <person name="Martin F."/>
            <person name="Silar P."/>
            <person name="Natvig D."/>
            <person name="Lalanne C."/>
            <person name="Gautier V."/>
            <person name="Ament-Velasquez S.L."/>
            <person name="Kruys A."/>
            <person name="Hutchinson M.I."/>
            <person name="Powell A.J."/>
            <person name="Barry K."/>
            <person name="Miller A.N."/>
            <person name="Grigoriev I.V."/>
            <person name="Debuchy R."/>
            <person name="Gladieux P."/>
            <person name="Thoren M.H."/>
            <person name="Johannesson H."/>
        </authorList>
    </citation>
    <scope>NUCLEOTIDE SEQUENCE</scope>
    <source>
        <strain evidence="2">CBS 123565</strain>
    </source>
</reference>
<organism evidence="2 3">
    <name type="scientific">Trichocladium antarcticum</name>
    <dbReference type="NCBI Taxonomy" id="1450529"/>
    <lineage>
        <taxon>Eukaryota</taxon>
        <taxon>Fungi</taxon>
        <taxon>Dikarya</taxon>
        <taxon>Ascomycota</taxon>
        <taxon>Pezizomycotina</taxon>
        <taxon>Sordariomycetes</taxon>
        <taxon>Sordariomycetidae</taxon>
        <taxon>Sordariales</taxon>
        <taxon>Chaetomiaceae</taxon>
        <taxon>Trichocladium</taxon>
    </lineage>
</organism>
<keyword evidence="3" id="KW-1185">Reference proteome</keyword>
<dbReference type="EMBL" id="MU853425">
    <property type="protein sequence ID" value="KAK4131347.1"/>
    <property type="molecule type" value="Genomic_DNA"/>
</dbReference>
<gene>
    <name evidence="2" type="ORF">BT67DRAFT_353453</name>
</gene>
<dbReference type="SUPFAM" id="SSF52540">
    <property type="entry name" value="P-loop containing nucleoside triphosphate hydrolases"/>
    <property type="match status" value="1"/>
</dbReference>
<protein>
    <submittedName>
        <fullName evidence="2">Uncharacterized protein</fullName>
    </submittedName>
</protein>
<reference evidence="2" key="1">
    <citation type="journal article" date="2023" name="Mol. Phylogenet. Evol.">
        <title>Genome-scale phylogeny and comparative genomics of the fungal order Sordariales.</title>
        <authorList>
            <person name="Hensen N."/>
            <person name="Bonometti L."/>
            <person name="Westerberg I."/>
            <person name="Brannstrom I.O."/>
            <person name="Guillou S."/>
            <person name="Cros-Aarteil S."/>
            <person name="Calhoun S."/>
            <person name="Haridas S."/>
            <person name="Kuo A."/>
            <person name="Mondo S."/>
            <person name="Pangilinan J."/>
            <person name="Riley R."/>
            <person name="LaButti K."/>
            <person name="Andreopoulos B."/>
            <person name="Lipzen A."/>
            <person name="Chen C."/>
            <person name="Yan M."/>
            <person name="Daum C."/>
            <person name="Ng V."/>
            <person name="Clum A."/>
            <person name="Steindorff A."/>
            <person name="Ohm R.A."/>
            <person name="Martin F."/>
            <person name="Silar P."/>
            <person name="Natvig D.O."/>
            <person name="Lalanne C."/>
            <person name="Gautier V."/>
            <person name="Ament-Velasquez S.L."/>
            <person name="Kruys A."/>
            <person name="Hutchinson M.I."/>
            <person name="Powell A.J."/>
            <person name="Barry K."/>
            <person name="Miller A.N."/>
            <person name="Grigoriev I.V."/>
            <person name="Debuchy R."/>
            <person name="Gladieux P."/>
            <person name="Hiltunen Thoren M."/>
            <person name="Johannesson H."/>
        </authorList>
    </citation>
    <scope>NUCLEOTIDE SEQUENCE</scope>
    <source>
        <strain evidence="2">CBS 123565</strain>
    </source>
</reference>
<proteinExistence type="predicted"/>
<dbReference type="Proteomes" id="UP001304895">
    <property type="component" value="Unassembled WGS sequence"/>
</dbReference>
<sequence>MANSIVWTAEEAKYLKAIFRWQGSADDGTRARLAEDASTKRRKEQQGKPAGELRVLVIGARATGKTAILARLGQGTAPSKDQPRDRHHPRSCRHPITLTTNSEPQTYMIDAREFPSPDLPSNPLLAHALDITEAAVLVYSVHDEPSFRLAQSLAEFIHEHFTPPSPTATST</sequence>
<dbReference type="Gene3D" id="3.40.50.300">
    <property type="entry name" value="P-loop containing nucleotide triphosphate hydrolases"/>
    <property type="match status" value="1"/>
</dbReference>
<feature type="non-terminal residue" evidence="2">
    <location>
        <position position="171"/>
    </location>
</feature>
<evidence type="ECO:0000313" key="2">
    <source>
        <dbReference type="EMBL" id="KAK4131347.1"/>
    </source>
</evidence>
<accession>A0AAN6ZAQ8</accession>
<evidence type="ECO:0000313" key="3">
    <source>
        <dbReference type="Proteomes" id="UP001304895"/>
    </source>
</evidence>
<name>A0AAN6ZAQ8_9PEZI</name>
<evidence type="ECO:0000256" key="1">
    <source>
        <dbReference type="SAM" id="MobiDB-lite"/>
    </source>
</evidence>
<dbReference type="InterPro" id="IPR027417">
    <property type="entry name" value="P-loop_NTPase"/>
</dbReference>
<feature type="region of interest" description="Disordered" evidence="1">
    <location>
        <begin position="72"/>
        <end position="95"/>
    </location>
</feature>
<dbReference type="AlphaFoldDB" id="A0AAN6ZAQ8"/>